<gene>
    <name evidence="1" type="ORF">T05_4331</name>
</gene>
<reference evidence="1 2" key="1">
    <citation type="submission" date="2015-01" db="EMBL/GenBank/DDBJ databases">
        <title>Evolution of Trichinella species and genotypes.</title>
        <authorList>
            <person name="Korhonen P.K."/>
            <person name="Edoardo P."/>
            <person name="Giuseppe L.R."/>
            <person name="Gasser R.B."/>
        </authorList>
    </citation>
    <scope>NUCLEOTIDE SEQUENCE [LARGE SCALE GENOMIC DNA]</scope>
    <source>
        <strain evidence="1">ISS417</strain>
    </source>
</reference>
<organism evidence="1 2">
    <name type="scientific">Trichinella murrelli</name>
    <dbReference type="NCBI Taxonomy" id="144512"/>
    <lineage>
        <taxon>Eukaryota</taxon>
        <taxon>Metazoa</taxon>
        <taxon>Ecdysozoa</taxon>
        <taxon>Nematoda</taxon>
        <taxon>Enoplea</taxon>
        <taxon>Dorylaimia</taxon>
        <taxon>Trichinellida</taxon>
        <taxon>Trichinellidae</taxon>
        <taxon>Trichinella</taxon>
    </lineage>
</organism>
<dbReference type="EMBL" id="JYDJ01000076">
    <property type="protein sequence ID" value="KRX45450.1"/>
    <property type="molecule type" value="Genomic_DNA"/>
</dbReference>
<name>A0A0V0U2G4_9BILA</name>
<dbReference type="OrthoDB" id="10352178at2759"/>
<dbReference type="AlphaFoldDB" id="A0A0V0U2G4"/>
<comment type="caution">
    <text evidence="1">The sequence shown here is derived from an EMBL/GenBank/DDBJ whole genome shotgun (WGS) entry which is preliminary data.</text>
</comment>
<dbReference type="Proteomes" id="UP000055048">
    <property type="component" value="Unassembled WGS sequence"/>
</dbReference>
<sequence>MECLEYSYRIRIKASNDAIYTTACDIRNPRQHVIKCQTEQIRKFGSAASLRENCSYQPCTTFTGTYGPSALFTMSALLAENDKA</sequence>
<evidence type="ECO:0000313" key="1">
    <source>
        <dbReference type="EMBL" id="KRX45450.1"/>
    </source>
</evidence>
<accession>A0A0V0U2G4</accession>
<evidence type="ECO:0000313" key="2">
    <source>
        <dbReference type="Proteomes" id="UP000055048"/>
    </source>
</evidence>
<keyword evidence="2" id="KW-1185">Reference proteome</keyword>
<protein>
    <submittedName>
        <fullName evidence="1">Uncharacterized protein</fullName>
    </submittedName>
</protein>
<proteinExistence type="predicted"/>